<gene>
    <name evidence="9" type="ORF">C1O66_18095</name>
</gene>
<dbReference type="SUPFAM" id="SSF48452">
    <property type="entry name" value="TPR-like"/>
    <property type="match status" value="3"/>
</dbReference>
<dbReference type="PROSITE" id="PS00107">
    <property type="entry name" value="PROTEIN_KINASE_ATP"/>
    <property type="match status" value="1"/>
</dbReference>
<dbReference type="InterPro" id="IPR011990">
    <property type="entry name" value="TPR-like_helical_dom_sf"/>
</dbReference>
<proteinExistence type="predicted"/>
<keyword evidence="4 6" id="KW-0067">ATP-binding</keyword>
<sequence length="782" mass="85052">MNPAAPPGDEDTTRLSLDAWATLAPEALPQATEAQTTRPATQGRVGDALSSPPPSPEIGDVLGAWRLVGQLGRGGMGQVFLAERNDGHYQQRAAIKLLLGLSGNPASLDQLARERQILASLNHPHIARLLDGGSTPAGQPYLVMEYVEGEAIDRYVARQKLSLPAILALFSMVCEALAYAHGQLVLHCDVKPGNVLVGADGRAMLLDFGVAQLQGRSAAGERQLGATDGPRSLGATPRFASPELLAWQPVSAASDVYSLGRLLQELLQLHQPQGPGPSPLRRAELAAIIAKATQQRPEQRYRSVPELQADLRRFQRQLPIEALPRRGPYVLRKLLRRRWLALSVSAGVLLLGLGFSWSLMHQRDLAEAARQQAQQEAENAKRVRQVVIAIFEDFDPFLIGRQPKSFAEFIDDAAARVDADLKQQPAVQAEMKHVLGLVYQRSGRSLRAIELLEQDLALQRSLPQRDLNKEALALHELTVALVNAGLAPRALPLAREALGLREAAYQARPGQATGSLLGDSLAALGLVLTRLSAFEEAGRHYQRALEIRRQHDGAESAKVASSLHSLGALAEREERYAQAQAWFEQSLALKAQRLPPDHPYTLNSRHGLAQALLGQQRLDEALPLLRELLAQRRRIHGERSVFALETQSLLARALLRAGQGREALALHAQGLSELQALLGASAMPVAQELLWLAEAQVAQGEARAALRSRREALAIQLAQAPSDPVQQAWARLQLGRALLRAGEAQEARPLIVAAAAELQKRRWRAGHSLETQVSAALAELGR</sequence>
<comment type="caution">
    <text evidence="9">The sequence shown here is derived from an EMBL/GenBank/DDBJ whole genome shotgun (WGS) entry which is preliminary data.</text>
</comment>
<evidence type="ECO:0000313" key="10">
    <source>
        <dbReference type="Proteomes" id="UP000235916"/>
    </source>
</evidence>
<dbReference type="PROSITE" id="PS00108">
    <property type="entry name" value="PROTEIN_KINASE_ST"/>
    <property type="match status" value="1"/>
</dbReference>
<dbReference type="PANTHER" id="PTHR43289:SF34">
    <property type="entry name" value="SERINE_THREONINE-PROTEIN KINASE YBDM-RELATED"/>
    <property type="match status" value="1"/>
</dbReference>
<dbReference type="AlphaFoldDB" id="A0A2N8L0L2"/>
<dbReference type="PROSITE" id="PS50011">
    <property type="entry name" value="PROTEIN_KINASE_DOM"/>
    <property type="match status" value="1"/>
</dbReference>
<dbReference type="SMART" id="SM00028">
    <property type="entry name" value="TPR"/>
    <property type="match status" value="5"/>
</dbReference>
<keyword evidence="5" id="KW-0802">TPR repeat</keyword>
<dbReference type="Pfam" id="PF00069">
    <property type="entry name" value="Pkinase"/>
    <property type="match status" value="1"/>
</dbReference>
<dbReference type="RefSeq" id="WP_102769168.1">
    <property type="nucleotide sequence ID" value="NZ_POSP01000003.1"/>
</dbReference>
<dbReference type="Gene3D" id="3.30.200.20">
    <property type="entry name" value="Phosphorylase Kinase, domain 1"/>
    <property type="match status" value="1"/>
</dbReference>
<dbReference type="PROSITE" id="PS50005">
    <property type="entry name" value="TPR"/>
    <property type="match status" value="1"/>
</dbReference>
<evidence type="ECO:0000256" key="2">
    <source>
        <dbReference type="ARBA" id="ARBA00022741"/>
    </source>
</evidence>
<dbReference type="SUPFAM" id="SSF56112">
    <property type="entry name" value="Protein kinase-like (PK-like)"/>
    <property type="match status" value="1"/>
</dbReference>
<organism evidence="9 10">
    <name type="scientific">Kinneretia aquatilis</name>
    <dbReference type="NCBI Taxonomy" id="2070761"/>
    <lineage>
        <taxon>Bacteria</taxon>
        <taxon>Pseudomonadati</taxon>
        <taxon>Pseudomonadota</taxon>
        <taxon>Betaproteobacteria</taxon>
        <taxon>Burkholderiales</taxon>
        <taxon>Sphaerotilaceae</taxon>
        <taxon>Roseateles</taxon>
    </lineage>
</organism>
<dbReference type="Pfam" id="PF13424">
    <property type="entry name" value="TPR_12"/>
    <property type="match status" value="2"/>
</dbReference>
<accession>A0A2N8L0L2</accession>
<dbReference type="CDD" id="cd14014">
    <property type="entry name" value="STKc_PknB_like"/>
    <property type="match status" value="1"/>
</dbReference>
<dbReference type="InterPro" id="IPR008271">
    <property type="entry name" value="Ser/Thr_kinase_AS"/>
</dbReference>
<feature type="domain" description="Protein kinase" evidence="8">
    <location>
        <begin position="65"/>
        <end position="398"/>
    </location>
</feature>
<dbReference type="InterPro" id="IPR000719">
    <property type="entry name" value="Prot_kinase_dom"/>
</dbReference>
<name>A0A2N8L0L2_9BURK</name>
<evidence type="ECO:0000256" key="5">
    <source>
        <dbReference type="PROSITE-ProRule" id="PRU00339"/>
    </source>
</evidence>
<evidence type="ECO:0000256" key="4">
    <source>
        <dbReference type="ARBA" id="ARBA00022840"/>
    </source>
</evidence>
<feature type="binding site" evidence="6">
    <location>
        <position position="96"/>
    </location>
    <ligand>
        <name>ATP</name>
        <dbReference type="ChEBI" id="CHEBI:30616"/>
    </ligand>
</feature>
<dbReference type="GO" id="GO:0005524">
    <property type="term" value="F:ATP binding"/>
    <property type="evidence" value="ECO:0007669"/>
    <property type="project" value="UniProtKB-UniRule"/>
</dbReference>
<dbReference type="Proteomes" id="UP000235916">
    <property type="component" value="Unassembled WGS sequence"/>
</dbReference>
<dbReference type="OrthoDB" id="9783151at2"/>
<keyword evidence="10" id="KW-1185">Reference proteome</keyword>
<dbReference type="InterPro" id="IPR019734">
    <property type="entry name" value="TPR_rpt"/>
</dbReference>
<protein>
    <recommendedName>
        <fullName evidence="8">Protein kinase domain-containing protein</fullName>
    </recommendedName>
</protein>
<evidence type="ECO:0000313" key="9">
    <source>
        <dbReference type="EMBL" id="PND39250.1"/>
    </source>
</evidence>
<dbReference type="SMART" id="SM00220">
    <property type="entry name" value="S_TKc"/>
    <property type="match status" value="1"/>
</dbReference>
<evidence type="ECO:0000259" key="8">
    <source>
        <dbReference type="PROSITE" id="PS50011"/>
    </source>
</evidence>
<keyword evidence="1" id="KW-0808">Transferase</keyword>
<dbReference type="PANTHER" id="PTHR43289">
    <property type="entry name" value="MITOGEN-ACTIVATED PROTEIN KINASE KINASE KINASE 20-RELATED"/>
    <property type="match status" value="1"/>
</dbReference>
<dbReference type="InterPro" id="IPR011009">
    <property type="entry name" value="Kinase-like_dom_sf"/>
</dbReference>
<feature type="repeat" description="TPR" evidence="5">
    <location>
        <begin position="518"/>
        <end position="551"/>
    </location>
</feature>
<evidence type="ECO:0000256" key="1">
    <source>
        <dbReference type="ARBA" id="ARBA00022679"/>
    </source>
</evidence>
<dbReference type="Gene3D" id="1.25.40.10">
    <property type="entry name" value="Tetratricopeptide repeat domain"/>
    <property type="match status" value="2"/>
</dbReference>
<feature type="region of interest" description="Disordered" evidence="7">
    <location>
        <begin position="24"/>
        <end position="56"/>
    </location>
</feature>
<dbReference type="EMBL" id="POSP01000003">
    <property type="protein sequence ID" value="PND39250.1"/>
    <property type="molecule type" value="Genomic_DNA"/>
</dbReference>
<dbReference type="InterPro" id="IPR017441">
    <property type="entry name" value="Protein_kinase_ATP_BS"/>
</dbReference>
<evidence type="ECO:0000256" key="7">
    <source>
        <dbReference type="SAM" id="MobiDB-lite"/>
    </source>
</evidence>
<reference evidence="9 10" key="1">
    <citation type="submission" date="2018-01" db="EMBL/GenBank/DDBJ databases">
        <title>Draft genome sequence of Paucibacter aquatile CR182 isolated from freshwater of the Nakdong River.</title>
        <authorList>
            <person name="Choi A."/>
            <person name="Chung E.J."/>
        </authorList>
    </citation>
    <scope>NUCLEOTIDE SEQUENCE [LARGE SCALE GENOMIC DNA]</scope>
    <source>
        <strain evidence="9 10">CR182</strain>
    </source>
</reference>
<dbReference type="GO" id="GO:0004674">
    <property type="term" value="F:protein serine/threonine kinase activity"/>
    <property type="evidence" value="ECO:0007669"/>
    <property type="project" value="TreeGrafter"/>
</dbReference>
<keyword evidence="3" id="KW-0418">Kinase</keyword>
<evidence type="ECO:0000256" key="6">
    <source>
        <dbReference type="PROSITE-ProRule" id="PRU10141"/>
    </source>
</evidence>
<dbReference type="Gene3D" id="1.10.510.10">
    <property type="entry name" value="Transferase(Phosphotransferase) domain 1"/>
    <property type="match status" value="1"/>
</dbReference>
<evidence type="ECO:0000256" key="3">
    <source>
        <dbReference type="ARBA" id="ARBA00022777"/>
    </source>
</evidence>
<keyword evidence="2 6" id="KW-0547">Nucleotide-binding</keyword>